<keyword evidence="5" id="KW-1185">Reference proteome</keyword>
<comment type="caution">
    <text evidence="4">The sequence shown here is derived from an EMBL/GenBank/DDBJ whole genome shotgun (WGS) entry which is preliminary data.</text>
</comment>
<dbReference type="InterPro" id="IPR050595">
    <property type="entry name" value="Bact_response_regulator"/>
</dbReference>
<evidence type="ECO:0000259" key="3">
    <source>
        <dbReference type="PROSITE" id="PS50110"/>
    </source>
</evidence>
<dbReference type="InterPro" id="IPR011006">
    <property type="entry name" value="CheY-like_superfamily"/>
</dbReference>
<evidence type="ECO:0000313" key="5">
    <source>
        <dbReference type="Proteomes" id="UP000479132"/>
    </source>
</evidence>
<sequence>MYDYKSCEMEKVFIVDDSEIQVILLEKVLSHEGYEVATFRNGVELIKKLENELPALVISDIEMPEMDGFELISKIYADKKCQQIPFFFISSHYDEATIKKVEGTPADHFFEKPLDRTSILANVKKIFA</sequence>
<dbReference type="Pfam" id="PF00072">
    <property type="entry name" value="Response_reg"/>
    <property type="match status" value="1"/>
</dbReference>
<organism evidence="4 5">
    <name type="scientific">Fodinibius halophilus</name>
    <dbReference type="NCBI Taxonomy" id="1736908"/>
    <lineage>
        <taxon>Bacteria</taxon>
        <taxon>Pseudomonadati</taxon>
        <taxon>Balneolota</taxon>
        <taxon>Balneolia</taxon>
        <taxon>Balneolales</taxon>
        <taxon>Balneolaceae</taxon>
        <taxon>Fodinibius</taxon>
    </lineage>
</organism>
<gene>
    <name evidence="4" type="ORF">G3569_06750</name>
</gene>
<dbReference type="PANTHER" id="PTHR44591">
    <property type="entry name" value="STRESS RESPONSE REGULATOR PROTEIN 1"/>
    <property type="match status" value="1"/>
</dbReference>
<feature type="modified residue" description="4-aspartylphosphate" evidence="2">
    <location>
        <position position="60"/>
    </location>
</feature>
<dbReference type="PROSITE" id="PS50110">
    <property type="entry name" value="RESPONSE_REGULATORY"/>
    <property type="match status" value="1"/>
</dbReference>
<feature type="domain" description="Response regulatory" evidence="3">
    <location>
        <begin position="11"/>
        <end position="127"/>
    </location>
</feature>
<dbReference type="EMBL" id="JAALLS010000007">
    <property type="protein sequence ID" value="NGP88047.1"/>
    <property type="molecule type" value="Genomic_DNA"/>
</dbReference>
<protein>
    <submittedName>
        <fullName evidence="4">Response regulator</fullName>
    </submittedName>
</protein>
<dbReference type="Proteomes" id="UP000479132">
    <property type="component" value="Unassembled WGS sequence"/>
</dbReference>
<accession>A0A6M1T206</accession>
<dbReference type="SMART" id="SM00448">
    <property type="entry name" value="REC"/>
    <property type="match status" value="1"/>
</dbReference>
<dbReference type="InterPro" id="IPR001789">
    <property type="entry name" value="Sig_transdc_resp-reg_receiver"/>
</dbReference>
<keyword evidence="1 2" id="KW-0597">Phosphoprotein</keyword>
<reference evidence="4 5" key="1">
    <citation type="submission" date="2020-02" db="EMBL/GenBank/DDBJ databases">
        <title>Aliifodinibius halophilus 2W32, complete genome.</title>
        <authorList>
            <person name="Li Y."/>
            <person name="Wu S."/>
        </authorList>
    </citation>
    <scope>NUCLEOTIDE SEQUENCE [LARGE SCALE GENOMIC DNA]</scope>
    <source>
        <strain evidence="4 5">2W32</strain>
    </source>
</reference>
<dbReference type="RefSeq" id="WP_165267385.1">
    <property type="nucleotide sequence ID" value="NZ_JAALLS010000007.1"/>
</dbReference>
<evidence type="ECO:0000256" key="2">
    <source>
        <dbReference type="PROSITE-ProRule" id="PRU00169"/>
    </source>
</evidence>
<evidence type="ECO:0000256" key="1">
    <source>
        <dbReference type="ARBA" id="ARBA00022553"/>
    </source>
</evidence>
<dbReference type="AlphaFoldDB" id="A0A6M1T206"/>
<dbReference type="Gene3D" id="3.40.50.2300">
    <property type="match status" value="1"/>
</dbReference>
<dbReference type="GO" id="GO:0000160">
    <property type="term" value="P:phosphorelay signal transduction system"/>
    <property type="evidence" value="ECO:0007669"/>
    <property type="project" value="InterPro"/>
</dbReference>
<dbReference type="PANTHER" id="PTHR44591:SF3">
    <property type="entry name" value="RESPONSE REGULATORY DOMAIN-CONTAINING PROTEIN"/>
    <property type="match status" value="1"/>
</dbReference>
<evidence type="ECO:0000313" key="4">
    <source>
        <dbReference type="EMBL" id="NGP88047.1"/>
    </source>
</evidence>
<dbReference type="SUPFAM" id="SSF52172">
    <property type="entry name" value="CheY-like"/>
    <property type="match status" value="1"/>
</dbReference>
<proteinExistence type="predicted"/>
<name>A0A6M1T206_9BACT</name>